<proteinExistence type="predicted"/>
<evidence type="ECO:0000313" key="3">
    <source>
        <dbReference type="Proteomes" id="UP001230207"/>
    </source>
</evidence>
<comment type="caution">
    <text evidence="2">The sequence shown here is derived from an EMBL/GenBank/DDBJ whole genome shotgun (WGS) entry which is preliminary data.</text>
</comment>
<keyword evidence="3" id="KW-1185">Reference proteome</keyword>
<reference evidence="2 3" key="1">
    <citation type="submission" date="2023-07" db="EMBL/GenBank/DDBJ databases">
        <title>Genomic Encyclopedia of Type Strains, Phase IV (KMG-IV): sequencing the most valuable type-strain genomes for metagenomic binning, comparative biology and taxonomic classification.</title>
        <authorList>
            <person name="Goeker M."/>
        </authorList>
    </citation>
    <scope>NUCLEOTIDE SEQUENCE [LARGE SCALE GENOMIC DNA]</scope>
    <source>
        <strain evidence="2 3">DSM 1112</strain>
    </source>
</reference>
<dbReference type="InterPro" id="IPR011611">
    <property type="entry name" value="PfkB_dom"/>
</dbReference>
<keyword evidence="2" id="KW-0418">Kinase</keyword>
<organism evidence="2 3">
    <name type="scientific">Pararhizobium capsulatum DSM 1112</name>
    <dbReference type="NCBI Taxonomy" id="1121113"/>
    <lineage>
        <taxon>Bacteria</taxon>
        <taxon>Pseudomonadati</taxon>
        <taxon>Pseudomonadota</taxon>
        <taxon>Alphaproteobacteria</taxon>
        <taxon>Hyphomicrobiales</taxon>
        <taxon>Rhizobiaceae</taxon>
        <taxon>Rhizobium/Agrobacterium group</taxon>
        <taxon>Pararhizobium</taxon>
    </lineage>
</organism>
<gene>
    <name evidence="2" type="ORF">QO002_005507</name>
</gene>
<dbReference type="GO" id="GO:0016301">
    <property type="term" value="F:kinase activity"/>
    <property type="evidence" value="ECO:0007669"/>
    <property type="project" value="UniProtKB-KW"/>
</dbReference>
<sequence>MPVRIKDKPAEIEDVFRGWHAHDRVGLLIDACERAARVVLEEGAMKLVVVHCPSSALVLTRDGERTVLPSIAIPESEIMGANGAGDAFAAGMLYGIHESWSTEDSLRIDHGCAAVSLRSVSTTGAIVSWRECLELAQRWGSRAFPPSVSVVRG</sequence>
<protein>
    <submittedName>
        <fullName evidence="2">Sugar/nucleoside kinase (Ribokinase family)</fullName>
    </submittedName>
</protein>
<dbReference type="SUPFAM" id="SSF53613">
    <property type="entry name" value="Ribokinase-like"/>
    <property type="match status" value="1"/>
</dbReference>
<evidence type="ECO:0000259" key="1">
    <source>
        <dbReference type="Pfam" id="PF00294"/>
    </source>
</evidence>
<keyword evidence="2" id="KW-0808">Transferase</keyword>
<dbReference type="InterPro" id="IPR029056">
    <property type="entry name" value="Ribokinase-like"/>
</dbReference>
<dbReference type="Proteomes" id="UP001230207">
    <property type="component" value="Unassembled WGS sequence"/>
</dbReference>
<accession>A0ABU0C065</accession>
<name>A0ABU0C065_9HYPH</name>
<dbReference type="Pfam" id="PF00294">
    <property type="entry name" value="PfkB"/>
    <property type="match status" value="1"/>
</dbReference>
<dbReference type="Gene3D" id="3.40.1190.20">
    <property type="match status" value="1"/>
</dbReference>
<dbReference type="EMBL" id="JAUSVF010000003">
    <property type="protein sequence ID" value="MDQ0323301.1"/>
    <property type="molecule type" value="Genomic_DNA"/>
</dbReference>
<dbReference type="RefSeq" id="WP_307235752.1">
    <property type="nucleotide sequence ID" value="NZ_JAUSVF010000003.1"/>
</dbReference>
<evidence type="ECO:0000313" key="2">
    <source>
        <dbReference type="EMBL" id="MDQ0323301.1"/>
    </source>
</evidence>
<feature type="domain" description="Carbohydrate kinase PfkB" evidence="1">
    <location>
        <begin position="32"/>
        <end position="124"/>
    </location>
</feature>